<feature type="compositionally biased region" description="Polar residues" evidence="1">
    <location>
        <begin position="25"/>
        <end position="38"/>
    </location>
</feature>
<feature type="compositionally biased region" description="Polar residues" evidence="1">
    <location>
        <begin position="46"/>
        <end position="64"/>
    </location>
</feature>
<accession>A0A9P8VS44</accession>
<name>A0A9P8VS44_9HYPO</name>
<evidence type="ECO:0000313" key="3">
    <source>
        <dbReference type="Proteomes" id="UP000777438"/>
    </source>
</evidence>
<organism evidence="2 3">
    <name type="scientific">Thelonectria olida</name>
    <dbReference type="NCBI Taxonomy" id="1576542"/>
    <lineage>
        <taxon>Eukaryota</taxon>
        <taxon>Fungi</taxon>
        <taxon>Dikarya</taxon>
        <taxon>Ascomycota</taxon>
        <taxon>Pezizomycotina</taxon>
        <taxon>Sordariomycetes</taxon>
        <taxon>Hypocreomycetidae</taxon>
        <taxon>Hypocreales</taxon>
        <taxon>Nectriaceae</taxon>
        <taxon>Thelonectria</taxon>
    </lineage>
</organism>
<proteinExistence type="predicted"/>
<feature type="region of interest" description="Disordered" evidence="1">
    <location>
        <begin position="16"/>
        <end position="87"/>
    </location>
</feature>
<sequence>MVDIFGRSLVTETLQECPTELVPGSRNTPPNVESQAANMQEPDSIEGQTTSTNSSIPTNLSMSINPKKRKGSIVSGKQKRARTVQTEPVETESTIEFDEVFQDGNAAIKHTIVQFRDEWYILLCETHGLNFKDHPIMSAAKHLNGRAHGKLPKDHEMAIKRLGVCVLNCSAKLAEENNRVCLVAYRTGYDPSKLRTRTKNKTSESIHNGRRPRKKFDGIVDPTPGGIYLGYWSKSREWHAVLVLPGVATEQPIDIGFSGTIRDLGLIKQLPPCYTYDPQT</sequence>
<dbReference type="Proteomes" id="UP000777438">
    <property type="component" value="Unassembled WGS sequence"/>
</dbReference>
<dbReference type="EMBL" id="JAGPYM010000047">
    <property type="protein sequence ID" value="KAH6872057.1"/>
    <property type="molecule type" value="Genomic_DNA"/>
</dbReference>
<comment type="caution">
    <text evidence="2">The sequence shown here is derived from an EMBL/GenBank/DDBJ whole genome shotgun (WGS) entry which is preliminary data.</text>
</comment>
<feature type="region of interest" description="Disordered" evidence="1">
    <location>
        <begin position="194"/>
        <end position="215"/>
    </location>
</feature>
<evidence type="ECO:0000313" key="2">
    <source>
        <dbReference type="EMBL" id="KAH6872057.1"/>
    </source>
</evidence>
<reference evidence="2 3" key="1">
    <citation type="journal article" date="2021" name="Nat. Commun.">
        <title>Genetic determinants of endophytism in the Arabidopsis root mycobiome.</title>
        <authorList>
            <person name="Mesny F."/>
            <person name="Miyauchi S."/>
            <person name="Thiergart T."/>
            <person name="Pickel B."/>
            <person name="Atanasova L."/>
            <person name="Karlsson M."/>
            <person name="Huettel B."/>
            <person name="Barry K.W."/>
            <person name="Haridas S."/>
            <person name="Chen C."/>
            <person name="Bauer D."/>
            <person name="Andreopoulos W."/>
            <person name="Pangilinan J."/>
            <person name="LaButti K."/>
            <person name="Riley R."/>
            <person name="Lipzen A."/>
            <person name="Clum A."/>
            <person name="Drula E."/>
            <person name="Henrissat B."/>
            <person name="Kohler A."/>
            <person name="Grigoriev I.V."/>
            <person name="Martin F.M."/>
            <person name="Hacquard S."/>
        </authorList>
    </citation>
    <scope>NUCLEOTIDE SEQUENCE [LARGE SCALE GENOMIC DNA]</scope>
    <source>
        <strain evidence="2 3">MPI-CAGE-CH-0241</strain>
    </source>
</reference>
<keyword evidence="3" id="KW-1185">Reference proteome</keyword>
<dbReference type="AlphaFoldDB" id="A0A9P8VS44"/>
<feature type="non-terminal residue" evidence="2">
    <location>
        <position position="280"/>
    </location>
</feature>
<feature type="compositionally biased region" description="Basic residues" evidence="1">
    <location>
        <begin position="66"/>
        <end position="82"/>
    </location>
</feature>
<protein>
    <submittedName>
        <fullName evidence="2">Uncharacterized protein</fullName>
    </submittedName>
</protein>
<dbReference type="OrthoDB" id="5234017at2759"/>
<gene>
    <name evidence="2" type="ORF">B0T10DRAFT_499866</name>
</gene>
<evidence type="ECO:0000256" key="1">
    <source>
        <dbReference type="SAM" id="MobiDB-lite"/>
    </source>
</evidence>